<sequence length="181" mass="20742">MKFNFLYILLIVVSFMGCKSPEARKPISVKTGSFIENSAERNISLNKKENELIDQIIQNDSLNDYISSNYGFYYYFNTKVDSTSYLPQFGDIINFNYNIKSINGETIYSKDEIKTQNYAMDKEEIFTGLREGLKLLSEGETATFIFPSQKAFGYYGDENKIGTNIPLICKVSVNKITKNQQ</sequence>
<comment type="caution">
    <text evidence="6">The sequence shown here is derived from an EMBL/GenBank/DDBJ whole genome shotgun (WGS) entry which is preliminary data.</text>
</comment>
<dbReference type="GO" id="GO:0003755">
    <property type="term" value="F:peptidyl-prolyl cis-trans isomerase activity"/>
    <property type="evidence" value="ECO:0007669"/>
    <property type="project" value="UniProtKB-UniRule"/>
</dbReference>
<proteinExistence type="inferred from homology"/>
<evidence type="ECO:0000256" key="3">
    <source>
        <dbReference type="PROSITE-ProRule" id="PRU00277"/>
    </source>
</evidence>
<dbReference type="AlphaFoldDB" id="A0A2T1N544"/>
<organism evidence="6 7">
    <name type="scientific">Aurantibacter aestuarii</name>
    <dbReference type="NCBI Taxonomy" id="1266046"/>
    <lineage>
        <taxon>Bacteria</taxon>
        <taxon>Pseudomonadati</taxon>
        <taxon>Bacteroidota</taxon>
        <taxon>Flavobacteriia</taxon>
        <taxon>Flavobacteriales</taxon>
        <taxon>Flavobacteriaceae</taxon>
        <taxon>Aurantibacter</taxon>
    </lineage>
</organism>
<keyword evidence="3 4" id="KW-0413">Isomerase</keyword>
<dbReference type="PROSITE" id="PS51257">
    <property type="entry name" value="PROKAR_LIPOPROTEIN"/>
    <property type="match status" value="1"/>
</dbReference>
<dbReference type="EC" id="5.2.1.8" evidence="4"/>
<evidence type="ECO:0000256" key="2">
    <source>
        <dbReference type="ARBA" id="ARBA00023110"/>
    </source>
</evidence>
<dbReference type="Gene3D" id="3.10.50.40">
    <property type="match status" value="1"/>
</dbReference>
<evidence type="ECO:0000256" key="4">
    <source>
        <dbReference type="RuleBase" id="RU003915"/>
    </source>
</evidence>
<dbReference type="RefSeq" id="WP_106464122.1">
    <property type="nucleotide sequence ID" value="NZ_PXOQ01000015.1"/>
</dbReference>
<protein>
    <recommendedName>
        <fullName evidence="4">Peptidyl-prolyl cis-trans isomerase</fullName>
        <ecNumber evidence="4">5.2.1.8</ecNumber>
    </recommendedName>
</protein>
<evidence type="ECO:0000313" key="6">
    <source>
        <dbReference type="EMBL" id="PSG86383.1"/>
    </source>
</evidence>
<evidence type="ECO:0000256" key="1">
    <source>
        <dbReference type="ARBA" id="ARBA00000971"/>
    </source>
</evidence>
<dbReference type="InterPro" id="IPR019869">
    <property type="entry name" value="Motility-assoc_PPIase_GldI"/>
</dbReference>
<dbReference type="InterPro" id="IPR046357">
    <property type="entry name" value="PPIase_dom_sf"/>
</dbReference>
<dbReference type="SUPFAM" id="SSF54534">
    <property type="entry name" value="FKBP-like"/>
    <property type="match status" value="1"/>
</dbReference>
<name>A0A2T1N544_9FLAO</name>
<comment type="similarity">
    <text evidence="4">Belongs to the FKBP-type PPIase family.</text>
</comment>
<dbReference type="Pfam" id="PF00254">
    <property type="entry name" value="FKBP_C"/>
    <property type="match status" value="1"/>
</dbReference>
<keyword evidence="2 3" id="KW-0697">Rotamase</keyword>
<evidence type="ECO:0000259" key="5">
    <source>
        <dbReference type="PROSITE" id="PS50059"/>
    </source>
</evidence>
<evidence type="ECO:0000313" key="7">
    <source>
        <dbReference type="Proteomes" id="UP000238426"/>
    </source>
</evidence>
<comment type="catalytic activity">
    <reaction evidence="1 3 4">
        <text>[protein]-peptidylproline (omega=180) = [protein]-peptidylproline (omega=0)</text>
        <dbReference type="Rhea" id="RHEA:16237"/>
        <dbReference type="Rhea" id="RHEA-COMP:10747"/>
        <dbReference type="Rhea" id="RHEA-COMP:10748"/>
        <dbReference type="ChEBI" id="CHEBI:83833"/>
        <dbReference type="ChEBI" id="CHEBI:83834"/>
        <dbReference type="EC" id="5.2.1.8"/>
    </reaction>
</comment>
<dbReference type="Proteomes" id="UP000238426">
    <property type="component" value="Unassembled WGS sequence"/>
</dbReference>
<dbReference type="InterPro" id="IPR001179">
    <property type="entry name" value="PPIase_FKBP_dom"/>
</dbReference>
<dbReference type="OrthoDB" id="1093155at2"/>
<accession>A0A2T1N544</accession>
<dbReference type="EMBL" id="PXOQ01000015">
    <property type="protein sequence ID" value="PSG86383.1"/>
    <property type="molecule type" value="Genomic_DNA"/>
</dbReference>
<dbReference type="PROSITE" id="PS50059">
    <property type="entry name" value="FKBP_PPIASE"/>
    <property type="match status" value="1"/>
</dbReference>
<keyword evidence="7" id="KW-1185">Reference proteome</keyword>
<feature type="domain" description="PPIase FKBP-type" evidence="5">
    <location>
        <begin position="90"/>
        <end position="177"/>
    </location>
</feature>
<reference evidence="6 7" key="1">
    <citation type="submission" date="2018-03" db="EMBL/GenBank/DDBJ databases">
        <title>Mesoflavibacter sp. HG37 and Mesoflavibacter sp. HG96 sp.nov., two marine bacteria isolated from seawater of Western Pacific Ocean.</title>
        <authorList>
            <person name="Cheng H."/>
            <person name="Wu Y.-H."/>
            <person name="Guo L.-L."/>
            <person name="Xu X.-W."/>
        </authorList>
    </citation>
    <scope>NUCLEOTIDE SEQUENCE [LARGE SCALE GENOMIC DNA]</scope>
    <source>
        <strain evidence="6 7">KCTC 32269</strain>
    </source>
</reference>
<gene>
    <name evidence="6" type="primary">gldI</name>
    <name evidence="6" type="ORF">C7H52_11875</name>
</gene>
<dbReference type="NCBIfam" id="TIGR03516">
    <property type="entry name" value="ppisom_GldI"/>
    <property type="match status" value="1"/>
</dbReference>